<keyword evidence="7" id="KW-1185">Reference proteome</keyword>
<dbReference type="GO" id="GO:0003677">
    <property type="term" value="F:DNA binding"/>
    <property type="evidence" value="ECO:0007669"/>
    <property type="project" value="UniProtKB-KW"/>
</dbReference>
<organism evidence="6 7">
    <name type="scientific">Flavobacterium seoulense</name>
    <dbReference type="NCBI Taxonomy" id="1492738"/>
    <lineage>
        <taxon>Bacteria</taxon>
        <taxon>Pseudomonadati</taxon>
        <taxon>Bacteroidota</taxon>
        <taxon>Flavobacteriia</taxon>
        <taxon>Flavobacteriales</taxon>
        <taxon>Flavobacteriaceae</taxon>
        <taxon>Flavobacterium</taxon>
    </lineage>
</organism>
<dbReference type="SMART" id="SM00421">
    <property type="entry name" value="HTH_LUXR"/>
    <property type="match status" value="1"/>
</dbReference>
<evidence type="ECO:0000259" key="5">
    <source>
        <dbReference type="PROSITE" id="PS50110"/>
    </source>
</evidence>
<dbReference type="SUPFAM" id="SSF52172">
    <property type="entry name" value="CheY-like"/>
    <property type="match status" value="1"/>
</dbReference>
<dbReference type="Gene3D" id="3.40.50.2300">
    <property type="match status" value="1"/>
</dbReference>
<dbReference type="InterPro" id="IPR001789">
    <property type="entry name" value="Sig_transdc_resp-reg_receiver"/>
</dbReference>
<dbReference type="OrthoDB" id="1013073at2"/>
<dbReference type="Pfam" id="PF00072">
    <property type="entry name" value="Response_reg"/>
    <property type="match status" value="1"/>
</dbReference>
<dbReference type="SMART" id="SM00448">
    <property type="entry name" value="REC"/>
    <property type="match status" value="1"/>
</dbReference>
<evidence type="ECO:0000256" key="2">
    <source>
        <dbReference type="ARBA" id="ARBA00023125"/>
    </source>
</evidence>
<evidence type="ECO:0008006" key="8">
    <source>
        <dbReference type="Google" id="ProtNLM"/>
    </source>
</evidence>
<sequence length="215" mass="24117">MQKEILIVDDHLVVRTGVSIILEEKIKNISILTTENFNDTLKVLKEKKFDLIILDINIPGGRNTSMIEAIRDIQPEVKILIFSVYEEDTHACPYIIAGANGYLNKLSDKKKLTGAVDTILKTGNYLTPDIIKELVKASTNKQSIDPLDKLSKREREISELLIKGDGNIEIANKLSIQLTTVSTHKNKIFNKLNIKNIVELISLFNKSTGLNSSMQ</sequence>
<dbReference type="CDD" id="cd17535">
    <property type="entry name" value="REC_NarL-like"/>
    <property type="match status" value="1"/>
</dbReference>
<name>A0A066WSE6_9FLAO</name>
<dbReference type="SUPFAM" id="SSF46894">
    <property type="entry name" value="C-terminal effector domain of the bipartite response regulators"/>
    <property type="match status" value="1"/>
</dbReference>
<evidence type="ECO:0000259" key="4">
    <source>
        <dbReference type="PROSITE" id="PS50043"/>
    </source>
</evidence>
<dbReference type="RefSeq" id="WP_035656819.1">
    <property type="nucleotide sequence ID" value="NZ_JNCA01000001.1"/>
</dbReference>
<protein>
    <recommendedName>
        <fullName evidence="8">LuxR family transcriptional regulator</fullName>
    </recommendedName>
</protein>
<dbReference type="Pfam" id="PF00196">
    <property type="entry name" value="GerE"/>
    <property type="match status" value="1"/>
</dbReference>
<dbReference type="eggNOG" id="COG2197">
    <property type="taxonomic scope" value="Bacteria"/>
</dbReference>
<dbReference type="PATRIC" id="fig|1492738.3.peg.222"/>
<dbReference type="InterPro" id="IPR039420">
    <property type="entry name" value="WalR-like"/>
</dbReference>
<reference evidence="6 7" key="1">
    <citation type="submission" date="2014-05" db="EMBL/GenBank/DDBJ databases">
        <title>Genome Sequence of Flavobacterium sp. EM1321.</title>
        <authorList>
            <person name="Shin S.-K."/>
            <person name="Yi H."/>
        </authorList>
    </citation>
    <scope>NUCLEOTIDE SEQUENCE [LARGE SCALE GENOMIC DNA]</scope>
    <source>
        <strain evidence="6 7">EM1321</strain>
    </source>
</reference>
<dbReference type="GO" id="GO:0006355">
    <property type="term" value="P:regulation of DNA-templated transcription"/>
    <property type="evidence" value="ECO:0007669"/>
    <property type="project" value="InterPro"/>
</dbReference>
<dbReference type="AlphaFoldDB" id="A0A066WSE6"/>
<evidence type="ECO:0000256" key="1">
    <source>
        <dbReference type="ARBA" id="ARBA00022553"/>
    </source>
</evidence>
<dbReference type="InterPro" id="IPR011006">
    <property type="entry name" value="CheY-like_superfamily"/>
</dbReference>
<dbReference type="EMBL" id="JNCA01000001">
    <property type="protein sequence ID" value="KDN56726.1"/>
    <property type="molecule type" value="Genomic_DNA"/>
</dbReference>
<dbReference type="CDD" id="cd06170">
    <property type="entry name" value="LuxR_C_like"/>
    <property type="match status" value="1"/>
</dbReference>
<evidence type="ECO:0000256" key="3">
    <source>
        <dbReference type="PROSITE-ProRule" id="PRU00169"/>
    </source>
</evidence>
<keyword evidence="2" id="KW-0238">DNA-binding</keyword>
<feature type="domain" description="HTH luxR-type" evidence="4">
    <location>
        <begin position="143"/>
        <end position="208"/>
    </location>
</feature>
<dbReference type="GO" id="GO:0000160">
    <property type="term" value="P:phosphorelay signal transduction system"/>
    <property type="evidence" value="ECO:0007669"/>
    <property type="project" value="InterPro"/>
</dbReference>
<keyword evidence="1 3" id="KW-0597">Phosphoprotein</keyword>
<gene>
    <name evidence="6" type="ORF">FEM21_02290</name>
</gene>
<dbReference type="PANTHER" id="PTHR43214:SF43">
    <property type="entry name" value="TWO-COMPONENT RESPONSE REGULATOR"/>
    <property type="match status" value="1"/>
</dbReference>
<dbReference type="InterPro" id="IPR000792">
    <property type="entry name" value="Tscrpt_reg_LuxR_C"/>
</dbReference>
<proteinExistence type="predicted"/>
<accession>A0A066WSE6</accession>
<feature type="domain" description="Response regulatory" evidence="5">
    <location>
        <begin position="4"/>
        <end position="120"/>
    </location>
</feature>
<dbReference type="STRING" id="1492738.FEM21_02290"/>
<evidence type="ECO:0000313" key="7">
    <source>
        <dbReference type="Proteomes" id="UP000027064"/>
    </source>
</evidence>
<dbReference type="PRINTS" id="PR00038">
    <property type="entry name" value="HTHLUXR"/>
</dbReference>
<dbReference type="PANTHER" id="PTHR43214">
    <property type="entry name" value="TWO-COMPONENT RESPONSE REGULATOR"/>
    <property type="match status" value="1"/>
</dbReference>
<dbReference type="InterPro" id="IPR016032">
    <property type="entry name" value="Sig_transdc_resp-reg_C-effctor"/>
</dbReference>
<comment type="caution">
    <text evidence="6">The sequence shown here is derived from an EMBL/GenBank/DDBJ whole genome shotgun (WGS) entry which is preliminary data.</text>
</comment>
<feature type="modified residue" description="4-aspartylphosphate" evidence="3">
    <location>
        <position position="55"/>
    </location>
</feature>
<dbReference type="PROSITE" id="PS50110">
    <property type="entry name" value="RESPONSE_REGULATORY"/>
    <property type="match status" value="1"/>
</dbReference>
<dbReference type="PROSITE" id="PS50043">
    <property type="entry name" value="HTH_LUXR_2"/>
    <property type="match status" value="1"/>
</dbReference>
<evidence type="ECO:0000313" key="6">
    <source>
        <dbReference type="EMBL" id="KDN56726.1"/>
    </source>
</evidence>
<dbReference type="Proteomes" id="UP000027064">
    <property type="component" value="Unassembled WGS sequence"/>
</dbReference>
<dbReference type="InterPro" id="IPR058245">
    <property type="entry name" value="NreC/VraR/RcsB-like_REC"/>
</dbReference>